<keyword evidence="8" id="KW-1185">Reference proteome</keyword>
<dbReference type="Proteomes" id="UP000504635">
    <property type="component" value="Unplaced"/>
</dbReference>
<dbReference type="GO" id="GO:0007283">
    <property type="term" value="P:spermatogenesis"/>
    <property type="evidence" value="ECO:0007669"/>
    <property type="project" value="UniProtKB-KW"/>
</dbReference>
<feature type="region of interest" description="Disordered" evidence="7">
    <location>
        <begin position="1"/>
        <end position="22"/>
    </location>
</feature>
<keyword evidence="5" id="KW-0221">Differentiation</keyword>
<evidence type="ECO:0000313" key="9">
    <source>
        <dbReference type="RefSeq" id="XP_030762086.1"/>
    </source>
</evidence>
<keyword evidence="3" id="KW-0217">Developmental protein</keyword>
<dbReference type="AlphaFoldDB" id="A0A6J2YFH9"/>
<gene>
    <name evidence="9" type="primary">LOC115886902</name>
</gene>
<evidence type="ECO:0000256" key="6">
    <source>
        <dbReference type="ARBA" id="ARBA00022871"/>
    </source>
</evidence>
<organism evidence="8 9">
    <name type="scientific">Sitophilus oryzae</name>
    <name type="common">Rice weevil</name>
    <name type="synonym">Curculio oryzae</name>
    <dbReference type="NCBI Taxonomy" id="7048"/>
    <lineage>
        <taxon>Eukaryota</taxon>
        <taxon>Metazoa</taxon>
        <taxon>Ecdysozoa</taxon>
        <taxon>Arthropoda</taxon>
        <taxon>Hexapoda</taxon>
        <taxon>Insecta</taxon>
        <taxon>Pterygota</taxon>
        <taxon>Neoptera</taxon>
        <taxon>Endopterygota</taxon>
        <taxon>Coleoptera</taxon>
        <taxon>Polyphaga</taxon>
        <taxon>Cucujiformia</taxon>
        <taxon>Curculionidae</taxon>
        <taxon>Dryophthorinae</taxon>
        <taxon>Sitophilus</taxon>
    </lineage>
</organism>
<evidence type="ECO:0000256" key="1">
    <source>
        <dbReference type="ARBA" id="ARBA00002540"/>
    </source>
</evidence>
<dbReference type="Pfam" id="PF06910">
    <property type="entry name" value="MEA1"/>
    <property type="match status" value="1"/>
</dbReference>
<name>A0A6J2YFH9_SITOR</name>
<accession>A0A6J2YFH9</accession>
<dbReference type="InParanoid" id="A0A6J2YFH9"/>
<comment type="function">
    <text evidence="1">May play an important role in spermatogenesis and/or testis development.</text>
</comment>
<dbReference type="GO" id="GO:0030154">
    <property type="term" value="P:cell differentiation"/>
    <property type="evidence" value="ECO:0007669"/>
    <property type="project" value="UniProtKB-KW"/>
</dbReference>
<reference evidence="9" key="1">
    <citation type="submission" date="2025-08" db="UniProtKB">
        <authorList>
            <consortium name="RefSeq"/>
        </authorList>
    </citation>
    <scope>IDENTIFICATION</scope>
    <source>
        <tissue evidence="9">Gonads</tissue>
    </source>
</reference>
<evidence type="ECO:0000256" key="4">
    <source>
        <dbReference type="ARBA" id="ARBA00022553"/>
    </source>
</evidence>
<dbReference type="KEGG" id="soy:115886902"/>
<sequence>MGRLNTGLLNNGPGSDEVSPNRELEQIPALDSDSDESYYENLENYTLLSQNPTDGDMVYGILDTDSQESDNEEEIDQGVAASTITTAICDIPDMPFIEEGEASIVEEVSTQPAPKEVDIDMSQKVIELVKDLMLNIQLPNSSYPEWAKNVPEEEWIKHLTYKLSKSVPDGST</sequence>
<dbReference type="OrthoDB" id="5593200at2759"/>
<proteinExistence type="predicted"/>
<protein>
    <recommendedName>
        <fullName evidence="2">Male-enhanced antigen 1</fullName>
    </recommendedName>
</protein>
<keyword evidence="4" id="KW-0597">Phosphoprotein</keyword>
<dbReference type="PANTHER" id="PTHR17005">
    <property type="entry name" value="MALE-ENHANCED ANTIGEN-1"/>
    <property type="match status" value="1"/>
</dbReference>
<dbReference type="InterPro" id="IPR009685">
    <property type="entry name" value="MEA1"/>
</dbReference>
<evidence type="ECO:0000256" key="3">
    <source>
        <dbReference type="ARBA" id="ARBA00022473"/>
    </source>
</evidence>
<evidence type="ECO:0000256" key="7">
    <source>
        <dbReference type="SAM" id="MobiDB-lite"/>
    </source>
</evidence>
<evidence type="ECO:0000256" key="2">
    <source>
        <dbReference type="ARBA" id="ARBA00022245"/>
    </source>
</evidence>
<evidence type="ECO:0000313" key="8">
    <source>
        <dbReference type="Proteomes" id="UP000504635"/>
    </source>
</evidence>
<dbReference type="RefSeq" id="XP_030762086.1">
    <property type="nucleotide sequence ID" value="XM_030906226.1"/>
</dbReference>
<dbReference type="GeneID" id="115886902"/>
<evidence type="ECO:0000256" key="5">
    <source>
        <dbReference type="ARBA" id="ARBA00022782"/>
    </source>
</evidence>
<keyword evidence="6" id="KW-0744">Spermatogenesis</keyword>